<comment type="caution">
    <text evidence="1">The sequence shown here is derived from an EMBL/GenBank/DDBJ whole genome shotgun (WGS) entry which is preliminary data.</text>
</comment>
<reference evidence="1 2" key="1">
    <citation type="submission" date="2015-08" db="EMBL/GenBank/DDBJ databases">
        <title>Next Generation Sequencing and Analysis of the Genome of Puccinia sorghi L Schw, the Causal Agent of Maize Common Rust.</title>
        <authorList>
            <person name="Rochi L."/>
            <person name="Burguener G."/>
            <person name="Darino M."/>
            <person name="Turjanski A."/>
            <person name="Kreff E."/>
            <person name="Dieguez M.J."/>
            <person name="Sacco F."/>
        </authorList>
    </citation>
    <scope>NUCLEOTIDE SEQUENCE [LARGE SCALE GENOMIC DNA]</scope>
    <source>
        <strain evidence="1 2">RO10H11247</strain>
    </source>
</reference>
<protein>
    <submittedName>
        <fullName evidence="1">Uncharacterized protein</fullName>
    </submittedName>
</protein>
<keyword evidence="2" id="KW-1185">Reference proteome</keyword>
<dbReference type="VEuPathDB" id="FungiDB:VP01_11505g1"/>
<dbReference type="Proteomes" id="UP000037035">
    <property type="component" value="Unassembled WGS sequence"/>
</dbReference>
<dbReference type="EMBL" id="LAVV01001672">
    <property type="protein sequence ID" value="KNZ63395.1"/>
    <property type="molecule type" value="Genomic_DNA"/>
</dbReference>
<name>A0A0L6VT66_9BASI</name>
<proteinExistence type="predicted"/>
<gene>
    <name evidence="1" type="ORF">VP01_11505g1</name>
</gene>
<organism evidence="1 2">
    <name type="scientific">Puccinia sorghi</name>
    <dbReference type="NCBI Taxonomy" id="27349"/>
    <lineage>
        <taxon>Eukaryota</taxon>
        <taxon>Fungi</taxon>
        <taxon>Dikarya</taxon>
        <taxon>Basidiomycota</taxon>
        <taxon>Pucciniomycotina</taxon>
        <taxon>Pucciniomycetes</taxon>
        <taxon>Pucciniales</taxon>
        <taxon>Pucciniaceae</taxon>
        <taxon>Puccinia</taxon>
    </lineage>
</organism>
<evidence type="ECO:0000313" key="2">
    <source>
        <dbReference type="Proteomes" id="UP000037035"/>
    </source>
</evidence>
<dbReference type="AlphaFoldDB" id="A0A0L6VT66"/>
<evidence type="ECO:0000313" key="1">
    <source>
        <dbReference type="EMBL" id="KNZ63395.1"/>
    </source>
</evidence>
<feature type="non-terminal residue" evidence="1">
    <location>
        <position position="1"/>
    </location>
</feature>
<accession>A0A0L6VT66</accession>
<sequence length="81" mass="8920">ELHPISTPSSPGLTTNLPSTPIPRKLRKLMIKFSSIGSSILDSIPVSSFSQVWGGLMWEIGWHKSYKKNKPLDSTISLGLE</sequence>